<keyword evidence="3" id="KW-0732">Signal</keyword>
<proteinExistence type="inferred from homology"/>
<dbReference type="InterPro" id="IPR011990">
    <property type="entry name" value="TPR-like_helical_dom_sf"/>
</dbReference>
<dbReference type="RefSeq" id="WP_026076477.1">
    <property type="nucleotide sequence ID" value="NZ_CP102252.1"/>
</dbReference>
<evidence type="ECO:0000256" key="5">
    <source>
        <dbReference type="ARBA" id="ARBA00023237"/>
    </source>
</evidence>
<evidence type="ECO:0000256" key="2">
    <source>
        <dbReference type="ARBA" id="ARBA00006275"/>
    </source>
</evidence>
<reference evidence="8" key="1">
    <citation type="journal article" date="2022" name="Cell">
        <title>Design, construction, and in vivo augmentation of a complex gut microbiome.</title>
        <authorList>
            <person name="Cheng A.G."/>
            <person name="Ho P.Y."/>
            <person name="Aranda-Diaz A."/>
            <person name="Jain S."/>
            <person name="Yu F.B."/>
            <person name="Meng X."/>
            <person name="Wang M."/>
            <person name="Iakiviak M."/>
            <person name="Nagashima K."/>
            <person name="Zhao A."/>
            <person name="Murugkar P."/>
            <person name="Patil A."/>
            <person name="Atabakhsh K."/>
            <person name="Weakley A."/>
            <person name="Yan J."/>
            <person name="Brumbaugh A.R."/>
            <person name="Higginbottom S."/>
            <person name="Dimas A."/>
            <person name="Shiver A.L."/>
            <person name="Deutschbauer A."/>
            <person name="Neff N."/>
            <person name="Sonnenburg J.L."/>
            <person name="Huang K.C."/>
            <person name="Fischbach M.A."/>
        </authorList>
    </citation>
    <scope>NUCLEOTIDE SEQUENCE</scope>
    <source>
        <strain evidence="8">JC50</strain>
    </source>
</reference>
<evidence type="ECO:0000259" key="6">
    <source>
        <dbReference type="Pfam" id="PF07980"/>
    </source>
</evidence>
<dbReference type="Pfam" id="PF07980">
    <property type="entry name" value="SusD_RagB"/>
    <property type="match status" value="1"/>
</dbReference>
<name>A0ABY5V5Q7_9BACT</name>
<dbReference type="Pfam" id="PF14322">
    <property type="entry name" value="SusD-like_3"/>
    <property type="match status" value="1"/>
</dbReference>
<dbReference type="InterPro" id="IPR012944">
    <property type="entry name" value="SusD_RagB_dom"/>
</dbReference>
<evidence type="ECO:0000259" key="7">
    <source>
        <dbReference type="Pfam" id="PF14322"/>
    </source>
</evidence>
<evidence type="ECO:0000256" key="1">
    <source>
        <dbReference type="ARBA" id="ARBA00004442"/>
    </source>
</evidence>
<keyword evidence="5" id="KW-0998">Cell outer membrane</keyword>
<evidence type="ECO:0000256" key="3">
    <source>
        <dbReference type="ARBA" id="ARBA00022729"/>
    </source>
</evidence>
<dbReference type="SUPFAM" id="SSF48452">
    <property type="entry name" value="TPR-like"/>
    <property type="match status" value="1"/>
</dbReference>
<keyword evidence="9" id="KW-1185">Reference proteome</keyword>
<comment type="subcellular location">
    <subcellularLocation>
        <location evidence="1">Cell outer membrane</location>
    </subcellularLocation>
</comment>
<evidence type="ECO:0000256" key="4">
    <source>
        <dbReference type="ARBA" id="ARBA00023136"/>
    </source>
</evidence>
<accession>A0ABY5V5Q7</accession>
<dbReference type="Gene3D" id="1.25.40.390">
    <property type="match status" value="1"/>
</dbReference>
<feature type="domain" description="RagB/SusD" evidence="6">
    <location>
        <begin position="317"/>
        <end position="586"/>
    </location>
</feature>
<evidence type="ECO:0000313" key="9">
    <source>
        <dbReference type="Proteomes" id="UP001058267"/>
    </source>
</evidence>
<keyword evidence="4" id="KW-0472">Membrane</keyword>
<dbReference type="Proteomes" id="UP001058267">
    <property type="component" value="Chromosome"/>
</dbReference>
<dbReference type="EMBL" id="CP102252">
    <property type="protein sequence ID" value="UWN64827.1"/>
    <property type="molecule type" value="Genomic_DNA"/>
</dbReference>
<organism evidence="8 9">
    <name type="scientific">Alistipes senegalensis JC50</name>
    <dbReference type="NCBI Taxonomy" id="1033732"/>
    <lineage>
        <taxon>Bacteria</taxon>
        <taxon>Pseudomonadati</taxon>
        <taxon>Bacteroidota</taxon>
        <taxon>Bacteroidia</taxon>
        <taxon>Bacteroidales</taxon>
        <taxon>Rikenellaceae</taxon>
        <taxon>Alistipes</taxon>
    </lineage>
</organism>
<comment type="similarity">
    <text evidence="2">Belongs to the SusD family.</text>
</comment>
<sequence>MKRLFLAFICSAAVSCSDILDPLPNGHYTDGNYENYPSVIRGFIDKGYSLLPTTYAGNEYAYLECATDNAVARERTQVMRRLATGSLTQADDPFAAWWGRDYEGIYYANRFLYNDLGFNTRFLTDREADDVLRRNLQGEAYALRAWFELDLLKKFGGKASDGRYLGFPIVTEPVLGVQGPLLERDTYEKCLKQIVDDCDAAYGYLPLANRNHLAEDASIQGARAWHRFDGITTVAMKAMAYLTWASPAFNPQGDVSRWEKAAEYAAEVMKFKLEVDGAQMGGFDPRARFQWSDPNSPEIVFSSFDYTGSDIENLFYPNGFQGSGAIGITQELVDAFPMANGYPIDDPASGYDENDPYAGRDPRFYATVFYHGAEVVRPTNSEVMYTFDVSDTGRDVADAPYNSPTNYYVRKFIYLGWNRADVPVLTMPRSIFFIRWTSMCLAFAEAANQVGGPLDDRWGFSARDAIAYLRSRTTCDGKPGLGAVADPYLDACAAAGKDAFAELIRNERRIELCFEGERFFDMRRWASGVDELNRPVSRAVVSESDEGERPVYASEQVENRRFSSLWLPIPSREMRCSPGLVQNEGWDAWN</sequence>
<protein>
    <submittedName>
        <fullName evidence="8">RagB/SusD family nutrient uptake outer membrane protein</fullName>
    </submittedName>
</protein>
<evidence type="ECO:0000313" key="8">
    <source>
        <dbReference type="EMBL" id="UWN64827.1"/>
    </source>
</evidence>
<gene>
    <name evidence="8" type="ORF">NQ519_13920</name>
</gene>
<dbReference type="InterPro" id="IPR033985">
    <property type="entry name" value="SusD-like_N"/>
</dbReference>
<feature type="domain" description="SusD-like N-terminal" evidence="7">
    <location>
        <begin position="64"/>
        <end position="210"/>
    </location>
</feature>
<dbReference type="PROSITE" id="PS51257">
    <property type="entry name" value="PROKAR_LIPOPROTEIN"/>
    <property type="match status" value="1"/>
</dbReference>